<keyword evidence="1" id="KW-0106">Calcium</keyword>
<evidence type="ECO:0000259" key="2">
    <source>
        <dbReference type="PROSITE" id="PS50268"/>
    </source>
</evidence>
<dbReference type="EMBL" id="JTDE01000275">
    <property type="protein sequence ID" value="KAF7261726.1"/>
    <property type="molecule type" value="Genomic_DNA"/>
</dbReference>
<dbReference type="OrthoDB" id="6255127at2759"/>
<accession>A0A8S9Z885</accession>
<dbReference type="InterPro" id="IPR002126">
    <property type="entry name" value="Cadherin-like_dom"/>
</dbReference>
<sequence>MNGRAVGKVIAVDADSPTTECGEIVYELKQDKHTYLFTIDKLTGEIRFELEKRLINHQDSYGVNVLARNTGVFSADLDETFVEIVQHERLPDNLVSPAIVENTVEKLVRRKRAVVNPLTELTFQIAKLPPATTEDMCIGCSWKVQLTVGIPSGTRSPTIELFGAMNDTIAFGFVRNVVLKSQGSKITSTITMTTSAIGSTTPYGVTHLSVVLGQLQVSNTAGTATSDFEVVLEYETGLSSVVSLAEDAILTGGAGALLDETLWIGVMNIRVKSKSPPKFTLKNCPATARPGDVIYISLSAFLPFAAGDYSFLIESLSTSLSIADAEVVMGRGFQSTTGDITKKRTLNVLDRLALGQSVQIDIKNAKNALANDVTASEEERGMTINAYVQVSPFASTNIRFYIISSLPDGTVHTETCDATVQMNTTGFTQNADVAIEIKSGNLTVDTEKIYQSTVKMDWTAGSKQSYSIQVEVTGNPWADLGQASVSTVASSLSQFTAGDRVLPSVELTRHQPKSTDPMAKTGTVFMMVTTFKELQVYKPVTLRMEFDQPDITIWDARIYQVGNCLDSFVPAGLRFMQKGNTLDWILPSIFITCVSNSTEAGITLRVVVAQMNDLAYNAMATVYVNQQKNSVTLPVTVNPFATQPPLAITSVPAIDVNLADAFGFNINNFRTNMVNLLFATITIKPEARTTYQFDVSTTQTPAFLRICAPRLLNFDGKVGFHTDPASVTGNKILMELGFLYHDDRSLTVEPGITTAVHGLTYAVPIIPKGPVSSSADVTLKVNYDNSGSTKTLTPTLIAGPTPTVLPALTNAGLLNTFDYNKLSTRPFSSSLAPGETVQIFYYILIRNTMCVSYTIHIDNSNDDTWPVELGTAFVQAHGDSVWCIDTKLKSTLTPSQLNSITSEVTFNLGEVCTSDTTDSWVPVITSDAAALSAKPGEEIVIPLKMKVPPGAILPDSNLQFDCEKTALLDEAQCTILKIQLSGGVNLVGMDREPFEQVVTSSFNNGQNNSVSVSLGTVVQTGITHALGLIQLDADVLTASVTLRLADSKNSNQGTRIPFKISAKFGDFSVGHTEEITVNRDGSETVSLEFLLDLITPAAPTRATAGDTVEFRVTQRMLPASRLECAQQTLQIHLDDMFQNVKLKSQLTGVSQFTASPSSVDPKISEFQAGGFYFGQNQTMTFSMTVNPSMHFLHGSATLDATLLVELQCMTYERVFLPPVIEAEGRPARFVSTAVVPLADASGCFEDLGLTSTLKIQDCQLSSFGFADPKNRVHNIRFNSAQGWKPPVRGGRFVNFRYATILFGSLTNINRIDVRMLSVSNKVLKLDVYGTTDGRGYFFHESVSVKYSTSDTGMVMLVGALNAHGIRLVVAQLEKENDETEFVIDLWGCLKSTSIRTFDLGPVVSQILTYLPDTNALFAIGVDQQSLMQSDDLGQTWYGINRFRYQMRVVRSPLAVNATSLPWSVQPGKFDSSTTGTACTAFVAGDWYCES</sequence>
<dbReference type="CDD" id="cd11304">
    <property type="entry name" value="Cadherin_repeat"/>
    <property type="match status" value="1"/>
</dbReference>
<dbReference type="GO" id="GO:0005509">
    <property type="term" value="F:calcium ion binding"/>
    <property type="evidence" value="ECO:0007669"/>
    <property type="project" value="UniProtKB-UniRule"/>
</dbReference>
<reference evidence="3" key="1">
    <citation type="submission" date="2019-07" db="EMBL/GenBank/DDBJ databases">
        <title>Annotation for the trematode Paragonimus miyazaki's.</title>
        <authorList>
            <person name="Choi Y.-J."/>
        </authorList>
    </citation>
    <scope>NUCLEOTIDE SEQUENCE</scope>
    <source>
        <strain evidence="3">Japan</strain>
    </source>
</reference>
<organism evidence="3 4">
    <name type="scientific">Paragonimus skrjabini miyazakii</name>
    <dbReference type="NCBI Taxonomy" id="59628"/>
    <lineage>
        <taxon>Eukaryota</taxon>
        <taxon>Metazoa</taxon>
        <taxon>Spiralia</taxon>
        <taxon>Lophotrochozoa</taxon>
        <taxon>Platyhelminthes</taxon>
        <taxon>Trematoda</taxon>
        <taxon>Digenea</taxon>
        <taxon>Plagiorchiida</taxon>
        <taxon>Troglotremata</taxon>
        <taxon>Troglotrematidae</taxon>
        <taxon>Paragonimus</taxon>
    </lineage>
</organism>
<dbReference type="InterPro" id="IPR015919">
    <property type="entry name" value="Cadherin-like_sf"/>
</dbReference>
<evidence type="ECO:0000313" key="4">
    <source>
        <dbReference type="Proteomes" id="UP000822476"/>
    </source>
</evidence>
<protein>
    <recommendedName>
        <fullName evidence="2">Cadherin domain-containing protein</fullName>
    </recommendedName>
</protein>
<evidence type="ECO:0000256" key="1">
    <source>
        <dbReference type="PROSITE-ProRule" id="PRU00043"/>
    </source>
</evidence>
<name>A0A8S9Z885_9TREM</name>
<feature type="domain" description="Cadherin" evidence="2">
    <location>
        <begin position="3"/>
        <end position="99"/>
    </location>
</feature>
<dbReference type="GO" id="GO:0007156">
    <property type="term" value="P:homophilic cell adhesion via plasma membrane adhesion molecules"/>
    <property type="evidence" value="ECO:0007669"/>
    <property type="project" value="InterPro"/>
</dbReference>
<comment type="caution">
    <text evidence="3">The sequence shown here is derived from an EMBL/GenBank/DDBJ whole genome shotgun (WGS) entry which is preliminary data.</text>
</comment>
<dbReference type="GO" id="GO:0016020">
    <property type="term" value="C:membrane"/>
    <property type="evidence" value="ECO:0007669"/>
    <property type="project" value="InterPro"/>
</dbReference>
<dbReference type="Proteomes" id="UP000822476">
    <property type="component" value="Unassembled WGS sequence"/>
</dbReference>
<dbReference type="PROSITE" id="PS50268">
    <property type="entry name" value="CADHERIN_2"/>
    <property type="match status" value="1"/>
</dbReference>
<evidence type="ECO:0000313" key="3">
    <source>
        <dbReference type="EMBL" id="KAF7261726.1"/>
    </source>
</evidence>
<gene>
    <name evidence="3" type="ORF">EG68_00895</name>
</gene>
<dbReference type="Gene3D" id="2.60.40.60">
    <property type="entry name" value="Cadherins"/>
    <property type="match status" value="1"/>
</dbReference>
<dbReference type="SUPFAM" id="SSF49313">
    <property type="entry name" value="Cadherin-like"/>
    <property type="match status" value="1"/>
</dbReference>
<proteinExistence type="predicted"/>
<keyword evidence="4" id="KW-1185">Reference proteome</keyword>